<organism evidence="2 3">
    <name type="scientific">Papaver nudicaule</name>
    <name type="common">Iceland poppy</name>
    <dbReference type="NCBI Taxonomy" id="74823"/>
    <lineage>
        <taxon>Eukaryota</taxon>
        <taxon>Viridiplantae</taxon>
        <taxon>Streptophyta</taxon>
        <taxon>Embryophyta</taxon>
        <taxon>Tracheophyta</taxon>
        <taxon>Spermatophyta</taxon>
        <taxon>Magnoliopsida</taxon>
        <taxon>Ranunculales</taxon>
        <taxon>Papaveraceae</taxon>
        <taxon>Papaveroideae</taxon>
        <taxon>Papaver</taxon>
    </lineage>
</organism>
<evidence type="ECO:0000313" key="2">
    <source>
        <dbReference type="EMBL" id="MCL7022455.1"/>
    </source>
</evidence>
<accession>A0AA41RRS1</accession>
<feature type="region of interest" description="Disordered" evidence="1">
    <location>
        <begin position="1"/>
        <end position="268"/>
    </location>
</feature>
<name>A0AA41RRS1_PAPNU</name>
<feature type="compositionally biased region" description="Basic and acidic residues" evidence="1">
    <location>
        <begin position="181"/>
        <end position="193"/>
    </location>
</feature>
<dbReference type="Proteomes" id="UP001177140">
    <property type="component" value="Unassembled WGS sequence"/>
</dbReference>
<proteinExistence type="predicted"/>
<feature type="compositionally biased region" description="Acidic residues" evidence="1">
    <location>
        <begin position="1"/>
        <end position="10"/>
    </location>
</feature>
<keyword evidence="3" id="KW-1185">Reference proteome</keyword>
<evidence type="ECO:0000256" key="1">
    <source>
        <dbReference type="SAM" id="MobiDB-lite"/>
    </source>
</evidence>
<reference evidence="2" key="1">
    <citation type="submission" date="2022-03" db="EMBL/GenBank/DDBJ databases">
        <title>A functionally conserved STORR gene fusion in Papaver species that diverged 16.8 million years ago.</title>
        <authorList>
            <person name="Catania T."/>
        </authorList>
    </citation>
    <scope>NUCLEOTIDE SEQUENCE</scope>
    <source>
        <strain evidence="2">S-191538</strain>
    </source>
</reference>
<feature type="non-terminal residue" evidence="2">
    <location>
        <position position="268"/>
    </location>
</feature>
<dbReference type="EMBL" id="JAJJMA010011184">
    <property type="protein sequence ID" value="MCL7022455.1"/>
    <property type="molecule type" value="Genomic_DNA"/>
</dbReference>
<sequence length="268" mass="30053">VIEDSDDDEIPANRKGNRKRLKKKYQVSDSDSDNEELVAKDHSRRKVPEIEDEDIVPISHMINKKDTTEKIGSSDTGKTSEQLFKPSKDSSVPSSDVGLESDVMPKTKKRKNCVDDGDAKIENMVGVKPEKVQPADMLFKPSKEASLPSTVTRLKTTSKKKHRRNCGEDGDAKNIVVDGVEPEKEQPTDSDVKSKKKIRKNKGENVDVKTENMGQDPVEIKPTQPDDNTTFSVGHVTDQDNGEKKKKKKKKRVQKSAENANDEEEKNR</sequence>
<feature type="compositionally biased region" description="Basic and acidic residues" evidence="1">
    <location>
        <begin position="37"/>
        <end position="49"/>
    </location>
</feature>
<feature type="compositionally biased region" description="Basic residues" evidence="1">
    <location>
        <begin position="244"/>
        <end position="254"/>
    </location>
</feature>
<protein>
    <submittedName>
        <fullName evidence="2">Uncharacterized protein</fullName>
    </submittedName>
</protein>
<feature type="compositionally biased region" description="Basic and acidic residues" evidence="1">
    <location>
        <begin position="112"/>
        <end position="121"/>
    </location>
</feature>
<feature type="compositionally biased region" description="Basic and acidic residues" evidence="1">
    <location>
        <begin position="201"/>
        <end position="210"/>
    </location>
</feature>
<dbReference type="AlphaFoldDB" id="A0AA41RRS1"/>
<feature type="compositionally biased region" description="Basic residues" evidence="1">
    <location>
        <begin position="15"/>
        <end position="25"/>
    </location>
</feature>
<gene>
    <name evidence="2" type="ORF">MKW94_004562</name>
</gene>
<comment type="caution">
    <text evidence="2">The sequence shown here is derived from an EMBL/GenBank/DDBJ whole genome shotgun (WGS) entry which is preliminary data.</text>
</comment>
<feature type="compositionally biased region" description="Polar residues" evidence="1">
    <location>
        <begin position="70"/>
        <end position="82"/>
    </location>
</feature>
<evidence type="ECO:0000313" key="3">
    <source>
        <dbReference type="Proteomes" id="UP001177140"/>
    </source>
</evidence>